<proteinExistence type="predicted"/>
<comment type="caution">
    <text evidence="4">The sequence shown here is derived from an EMBL/GenBank/DDBJ whole genome shotgun (WGS) entry which is preliminary data.</text>
</comment>
<dbReference type="Proteomes" id="UP000549913">
    <property type="component" value="Unassembled WGS sequence"/>
</dbReference>
<accession>A0A852SSA3</accession>
<feature type="compositionally biased region" description="Polar residues" evidence="1">
    <location>
        <begin position="609"/>
        <end position="619"/>
    </location>
</feature>
<dbReference type="Pfam" id="PF04536">
    <property type="entry name" value="TPM_phosphatase"/>
    <property type="match status" value="1"/>
</dbReference>
<evidence type="ECO:0000313" key="4">
    <source>
        <dbReference type="EMBL" id="NYD71662.1"/>
    </source>
</evidence>
<organism evidence="4 5">
    <name type="scientific">Herbiconiux flava</name>
    <dbReference type="NCBI Taxonomy" id="881268"/>
    <lineage>
        <taxon>Bacteria</taxon>
        <taxon>Bacillati</taxon>
        <taxon>Actinomycetota</taxon>
        <taxon>Actinomycetes</taxon>
        <taxon>Micrococcales</taxon>
        <taxon>Microbacteriaceae</taxon>
        <taxon>Herbiconiux</taxon>
    </lineage>
</organism>
<feature type="domain" description="TPM" evidence="3">
    <location>
        <begin position="56"/>
        <end position="172"/>
    </location>
</feature>
<dbReference type="InterPro" id="IPR007621">
    <property type="entry name" value="TPM_dom"/>
</dbReference>
<evidence type="ECO:0000313" key="5">
    <source>
        <dbReference type="Proteomes" id="UP000549913"/>
    </source>
</evidence>
<keyword evidence="5" id="KW-1185">Reference proteome</keyword>
<dbReference type="AlphaFoldDB" id="A0A852SSA3"/>
<evidence type="ECO:0000259" key="3">
    <source>
        <dbReference type="Pfam" id="PF04536"/>
    </source>
</evidence>
<feature type="compositionally biased region" description="Polar residues" evidence="1">
    <location>
        <begin position="542"/>
        <end position="553"/>
    </location>
</feature>
<dbReference type="EMBL" id="JACCBM010000001">
    <property type="protein sequence ID" value="NYD71662.1"/>
    <property type="molecule type" value="Genomic_DNA"/>
</dbReference>
<name>A0A852SSA3_9MICO</name>
<keyword evidence="2" id="KW-0812">Transmembrane</keyword>
<dbReference type="Gene3D" id="3.10.310.50">
    <property type="match status" value="1"/>
</dbReference>
<feature type="region of interest" description="Disordered" evidence="1">
    <location>
        <begin position="601"/>
        <end position="640"/>
    </location>
</feature>
<reference evidence="4 5" key="1">
    <citation type="submission" date="2020-07" db="EMBL/GenBank/DDBJ databases">
        <title>Sequencing the genomes of 1000 actinobacteria strains.</title>
        <authorList>
            <person name="Klenk H.-P."/>
        </authorList>
    </citation>
    <scope>NUCLEOTIDE SEQUENCE [LARGE SCALE GENOMIC DNA]</scope>
    <source>
        <strain evidence="4 5">DSM 26474</strain>
    </source>
</reference>
<feature type="transmembrane region" description="Helical" evidence="2">
    <location>
        <begin position="196"/>
        <end position="217"/>
    </location>
</feature>
<keyword evidence="2" id="KW-1133">Transmembrane helix</keyword>
<evidence type="ECO:0000256" key="2">
    <source>
        <dbReference type="SAM" id="Phobius"/>
    </source>
</evidence>
<keyword evidence="2" id="KW-0472">Membrane</keyword>
<gene>
    <name evidence="4" type="ORF">BJ984_002820</name>
</gene>
<feature type="region of interest" description="Disordered" evidence="1">
    <location>
        <begin position="676"/>
        <end position="708"/>
    </location>
</feature>
<dbReference type="RefSeq" id="WP_179548561.1">
    <property type="nucleotide sequence ID" value="NZ_BSEW01000002.1"/>
</dbReference>
<sequence length="708" mass="72610">MRQPLPARASARAPHRLLARIGASAGAIALTALALVVAPAQPALAGDPVSLDGRYVVDEAGVLDGSTAEVQDAIDTLATEQGVNLFVIYTDSFENPADRQQWASETAQLNQLGTNDVLLAVAVDDRLYQLSVDSGFPLDDQQLQSIETDDIVPQLREGDWAGAAVAAAQGLDGALGGSGSVDGTADSDGAGLLGGFIWVVAILVVLLVGAVVIALVLRRRRTLDKAVTAQAQAAGPSQKELDQKVGALLVELDDAVTSSTEELGFAVAQFGAEATAPFQTALTEVKAELSRAFTIKQKLDDAEPDTAEERRALSLEIIDICEKADARLDSEAEAFDALRDVERDPAPALAEARSELTDSETAPAEVRERLAALGASYDPAALGTVEGSAEQIEKLRAFATTQLTEAEQAIAAGRTGEAAVQIRAARQASAQVRTLALAVLTLEKNLREASAGLAAAVADAESDLAAAAQLEASRPGTGIAGLSAAVGVELERARTTGARDPLNARQSLERADAPLDQALAAERTERERQARILSQRDRAISSAESQVASTAQFLETRRGAVGPDARTRLSEAQRHLDQAHALATTDPEGSLREATTAAELATRAAASAQQDVSWAQSDQSSWGGGGSWTSSGSRRSGGGDDFGGALLGGIIGSMLGGGGGGGSSYRGGFGGGSSRRGGFGGGGFGGGSRRSSGGSFGGGGRRGGGGRF</sequence>
<feature type="region of interest" description="Disordered" evidence="1">
    <location>
        <begin position="535"/>
        <end position="563"/>
    </location>
</feature>
<protein>
    <recommendedName>
        <fullName evidence="3">TPM domain-containing protein</fullName>
    </recommendedName>
</protein>
<evidence type="ECO:0000256" key="1">
    <source>
        <dbReference type="SAM" id="MobiDB-lite"/>
    </source>
</evidence>
<feature type="region of interest" description="Disordered" evidence="1">
    <location>
        <begin position="494"/>
        <end position="515"/>
    </location>
</feature>